<accession>A0AAD7TN63</accession>
<reference evidence="2" key="1">
    <citation type="submission" date="2022-11" db="EMBL/GenBank/DDBJ databases">
        <title>Genome Sequence of Cubamyces cubensis.</title>
        <authorList>
            <person name="Buettner E."/>
        </authorList>
    </citation>
    <scope>NUCLEOTIDE SEQUENCE</scope>
    <source>
        <strain evidence="2">MPL-01</strain>
    </source>
</reference>
<feature type="compositionally biased region" description="Low complexity" evidence="1">
    <location>
        <begin position="162"/>
        <end position="193"/>
    </location>
</feature>
<feature type="compositionally biased region" description="Polar residues" evidence="1">
    <location>
        <begin position="203"/>
        <end position="218"/>
    </location>
</feature>
<feature type="compositionally biased region" description="Low complexity" evidence="1">
    <location>
        <begin position="1"/>
        <end position="16"/>
    </location>
</feature>
<gene>
    <name evidence="2" type="ORF">ONZ51_g8721</name>
</gene>
<dbReference type="EMBL" id="JAPEVG010000272">
    <property type="protein sequence ID" value="KAJ8469844.1"/>
    <property type="molecule type" value="Genomic_DNA"/>
</dbReference>
<protein>
    <submittedName>
        <fullName evidence="2">Uncharacterized protein</fullName>
    </submittedName>
</protein>
<dbReference type="AlphaFoldDB" id="A0AAD7TN63"/>
<evidence type="ECO:0000313" key="3">
    <source>
        <dbReference type="Proteomes" id="UP001215151"/>
    </source>
</evidence>
<evidence type="ECO:0000256" key="1">
    <source>
        <dbReference type="SAM" id="MobiDB-lite"/>
    </source>
</evidence>
<keyword evidence="3" id="KW-1185">Reference proteome</keyword>
<name>A0AAD7TN63_9APHY</name>
<sequence length="254" mass="25903">MDAKTNTAATVVATVVPLPAEPDSPSNSSAVTEKVSRWLQAATDGPTPLSTSAAASSVQQQQQQQSPLTESPRPSLTFSTSALTQDEKAAASPAGTVRAKPRKEKPPPIVVAAPGSVRGSPAKKDAVHAAHAVAVAVAVVAPSDSEGSTSDEGQHARGRPGHLQSQLQAQAQSQPHPPQLAHTDSSTSSGSGSRATTLPALSPTRTVSSSGAESTLPTPNDGVVPARRRLDLARLELALVRSEPRGARVGEARA</sequence>
<feature type="compositionally biased region" description="Polar residues" evidence="1">
    <location>
        <begin position="67"/>
        <end position="84"/>
    </location>
</feature>
<feature type="region of interest" description="Disordered" evidence="1">
    <location>
        <begin position="1"/>
        <end position="129"/>
    </location>
</feature>
<comment type="caution">
    <text evidence="2">The sequence shown here is derived from an EMBL/GenBank/DDBJ whole genome shotgun (WGS) entry which is preliminary data.</text>
</comment>
<dbReference type="Proteomes" id="UP001215151">
    <property type="component" value="Unassembled WGS sequence"/>
</dbReference>
<proteinExistence type="predicted"/>
<feature type="region of interest" description="Disordered" evidence="1">
    <location>
        <begin position="142"/>
        <end position="226"/>
    </location>
</feature>
<evidence type="ECO:0000313" key="2">
    <source>
        <dbReference type="EMBL" id="KAJ8469844.1"/>
    </source>
</evidence>
<feature type="compositionally biased region" description="Low complexity" evidence="1">
    <location>
        <begin position="52"/>
        <end position="66"/>
    </location>
</feature>
<organism evidence="2 3">
    <name type="scientific">Trametes cubensis</name>
    <dbReference type="NCBI Taxonomy" id="1111947"/>
    <lineage>
        <taxon>Eukaryota</taxon>
        <taxon>Fungi</taxon>
        <taxon>Dikarya</taxon>
        <taxon>Basidiomycota</taxon>
        <taxon>Agaricomycotina</taxon>
        <taxon>Agaricomycetes</taxon>
        <taxon>Polyporales</taxon>
        <taxon>Polyporaceae</taxon>
        <taxon>Trametes</taxon>
    </lineage>
</organism>